<comment type="caution">
    <text evidence="1">The sequence shown here is derived from an EMBL/GenBank/DDBJ whole genome shotgun (WGS) entry which is preliminary data.</text>
</comment>
<evidence type="ECO:0000313" key="1">
    <source>
        <dbReference type="EMBL" id="OGN01843.1"/>
    </source>
</evidence>
<protein>
    <submittedName>
        <fullName evidence="1">Uncharacterized protein</fullName>
    </submittedName>
</protein>
<organism evidence="1 2">
    <name type="scientific">Candidatus Yanofskybacteria bacterium RIFCSPHIGHO2_01_FULL_41_53</name>
    <dbReference type="NCBI Taxonomy" id="1802663"/>
    <lineage>
        <taxon>Bacteria</taxon>
        <taxon>Candidatus Yanofskyibacteriota</taxon>
    </lineage>
</organism>
<sequence length="94" mass="11371">MKTSRYFWLRNVSWDDYSNNNEMHRERHEACLNSLNNQLELKVKEMEKEYGRCLSLQEIRKDRTQTFPINPAEGFPHAYYSYKGCILFLGLFQK</sequence>
<dbReference type="EMBL" id="MGJD01000003">
    <property type="protein sequence ID" value="OGN01843.1"/>
    <property type="molecule type" value="Genomic_DNA"/>
</dbReference>
<evidence type="ECO:0000313" key="2">
    <source>
        <dbReference type="Proteomes" id="UP000177117"/>
    </source>
</evidence>
<name>A0A1F8ELZ1_9BACT</name>
<dbReference type="Proteomes" id="UP000177117">
    <property type="component" value="Unassembled WGS sequence"/>
</dbReference>
<gene>
    <name evidence="1" type="ORF">A2650_04775</name>
</gene>
<dbReference type="AlphaFoldDB" id="A0A1F8ELZ1"/>
<accession>A0A1F8ELZ1</accession>
<proteinExistence type="predicted"/>
<reference evidence="1 2" key="1">
    <citation type="journal article" date="2016" name="Nat. Commun.">
        <title>Thousands of microbial genomes shed light on interconnected biogeochemical processes in an aquifer system.</title>
        <authorList>
            <person name="Anantharaman K."/>
            <person name="Brown C.T."/>
            <person name="Hug L.A."/>
            <person name="Sharon I."/>
            <person name="Castelle C.J."/>
            <person name="Probst A.J."/>
            <person name="Thomas B.C."/>
            <person name="Singh A."/>
            <person name="Wilkins M.J."/>
            <person name="Karaoz U."/>
            <person name="Brodie E.L."/>
            <person name="Williams K.H."/>
            <person name="Hubbard S.S."/>
            <person name="Banfield J.F."/>
        </authorList>
    </citation>
    <scope>NUCLEOTIDE SEQUENCE [LARGE SCALE GENOMIC DNA]</scope>
</reference>